<dbReference type="AlphaFoldDB" id="A0AAD8HUD7"/>
<dbReference type="PANTHER" id="PTHR47926">
    <property type="entry name" value="PENTATRICOPEPTIDE REPEAT-CONTAINING PROTEIN"/>
    <property type="match status" value="1"/>
</dbReference>
<dbReference type="GO" id="GO:0016740">
    <property type="term" value="F:transferase activity"/>
    <property type="evidence" value="ECO:0007669"/>
    <property type="project" value="UniProtKB-KW"/>
</dbReference>
<dbReference type="Pfam" id="PF01535">
    <property type="entry name" value="PPR"/>
    <property type="match status" value="7"/>
</dbReference>
<proteinExistence type="predicted"/>
<evidence type="ECO:0000256" key="1">
    <source>
        <dbReference type="ARBA" id="ARBA00022737"/>
    </source>
</evidence>
<reference evidence="3" key="2">
    <citation type="submission" date="2023-05" db="EMBL/GenBank/DDBJ databases">
        <authorList>
            <person name="Schelkunov M.I."/>
        </authorList>
    </citation>
    <scope>NUCLEOTIDE SEQUENCE</scope>
    <source>
        <strain evidence="3">Hsosn_3</strain>
        <tissue evidence="3">Leaf</tissue>
    </source>
</reference>
<reference evidence="3" key="1">
    <citation type="submission" date="2023-02" db="EMBL/GenBank/DDBJ databases">
        <title>Genome of toxic invasive species Heracleum sosnowskyi carries increased number of genes despite the absence of recent whole-genome duplications.</title>
        <authorList>
            <person name="Schelkunov M."/>
            <person name="Shtratnikova V."/>
            <person name="Makarenko M."/>
            <person name="Klepikova A."/>
            <person name="Omelchenko D."/>
            <person name="Novikova G."/>
            <person name="Obukhova E."/>
            <person name="Bogdanov V."/>
            <person name="Penin A."/>
            <person name="Logacheva M."/>
        </authorList>
    </citation>
    <scope>NUCLEOTIDE SEQUENCE</scope>
    <source>
        <strain evidence="3">Hsosn_3</strain>
        <tissue evidence="3">Leaf</tissue>
    </source>
</reference>
<dbReference type="InterPro" id="IPR002885">
    <property type="entry name" value="PPR_rpt"/>
</dbReference>
<dbReference type="Gene3D" id="1.25.40.10">
    <property type="entry name" value="Tetratricopeptide repeat domain"/>
    <property type="match status" value="4"/>
</dbReference>
<dbReference type="EMBL" id="JAUIZM010000007">
    <property type="protein sequence ID" value="KAK1373400.1"/>
    <property type="molecule type" value="Genomic_DNA"/>
</dbReference>
<feature type="repeat" description="PPR" evidence="2">
    <location>
        <begin position="321"/>
        <end position="355"/>
    </location>
</feature>
<dbReference type="PANTHER" id="PTHR47926:SF526">
    <property type="entry name" value="PENTACOTRIPEPTIDE-REPEAT REGION OF PRORP DOMAIN-CONTAINING PROTEIN"/>
    <property type="match status" value="1"/>
</dbReference>
<dbReference type="InterPro" id="IPR011990">
    <property type="entry name" value="TPR-like_helical_dom_sf"/>
</dbReference>
<feature type="repeat" description="PPR" evidence="2">
    <location>
        <begin position="184"/>
        <end position="218"/>
    </location>
</feature>
<gene>
    <name evidence="3" type="ORF">POM88_029593</name>
</gene>
<dbReference type="NCBIfam" id="TIGR00756">
    <property type="entry name" value="PPR"/>
    <property type="match status" value="3"/>
</dbReference>
<protein>
    <submittedName>
        <fullName evidence="3">Polynucleotidyl transferase</fullName>
    </submittedName>
</protein>
<dbReference type="InterPro" id="IPR046960">
    <property type="entry name" value="PPR_At4g14850-like_plant"/>
</dbReference>
<organism evidence="3 4">
    <name type="scientific">Heracleum sosnowskyi</name>
    <dbReference type="NCBI Taxonomy" id="360622"/>
    <lineage>
        <taxon>Eukaryota</taxon>
        <taxon>Viridiplantae</taxon>
        <taxon>Streptophyta</taxon>
        <taxon>Embryophyta</taxon>
        <taxon>Tracheophyta</taxon>
        <taxon>Spermatophyta</taxon>
        <taxon>Magnoliopsida</taxon>
        <taxon>eudicotyledons</taxon>
        <taxon>Gunneridae</taxon>
        <taxon>Pentapetalae</taxon>
        <taxon>asterids</taxon>
        <taxon>campanulids</taxon>
        <taxon>Apiales</taxon>
        <taxon>Apiaceae</taxon>
        <taxon>Apioideae</taxon>
        <taxon>apioid superclade</taxon>
        <taxon>Tordylieae</taxon>
        <taxon>Tordyliinae</taxon>
        <taxon>Heracleum</taxon>
    </lineage>
</organism>
<accession>A0AAD8HUD7</accession>
<dbReference type="GO" id="GO:0009451">
    <property type="term" value="P:RNA modification"/>
    <property type="evidence" value="ECO:0007669"/>
    <property type="project" value="InterPro"/>
</dbReference>
<comment type="caution">
    <text evidence="3">The sequence shown here is derived from an EMBL/GenBank/DDBJ whole genome shotgun (WGS) entry which is preliminary data.</text>
</comment>
<keyword evidence="4" id="KW-1185">Reference proteome</keyword>
<dbReference type="FunFam" id="1.25.40.10:FF:000090">
    <property type="entry name" value="Pentatricopeptide repeat-containing protein, chloroplastic"/>
    <property type="match status" value="1"/>
</dbReference>
<keyword evidence="3" id="KW-0808">Transferase</keyword>
<name>A0AAD8HUD7_9APIA</name>
<dbReference type="PROSITE" id="PS51375">
    <property type="entry name" value="PPR"/>
    <property type="match status" value="3"/>
</dbReference>
<dbReference type="Proteomes" id="UP001237642">
    <property type="component" value="Unassembled WGS sequence"/>
</dbReference>
<dbReference type="InterPro" id="IPR046848">
    <property type="entry name" value="E_motif"/>
</dbReference>
<dbReference type="Pfam" id="PF20431">
    <property type="entry name" value="E_motif"/>
    <property type="match status" value="1"/>
</dbReference>
<dbReference type="FunFam" id="1.25.40.10:FF:000348">
    <property type="entry name" value="Pentatricopeptide repeat-containing protein chloroplastic"/>
    <property type="match status" value="1"/>
</dbReference>
<evidence type="ECO:0000313" key="4">
    <source>
        <dbReference type="Proteomes" id="UP001237642"/>
    </source>
</evidence>
<evidence type="ECO:0000256" key="2">
    <source>
        <dbReference type="PROSITE-ProRule" id="PRU00708"/>
    </source>
</evidence>
<evidence type="ECO:0000313" key="3">
    <source>
        <dbReference type="EMBL" id="KAK1373400.1"/>
    </source>
</evidence>
<sequence>MLAKEAFPAIKTTSRALQQHLFLLLQNSQTYKQLEQIHTQIIINAFSHKNFILVNLLSSYISSGHFRKAHEIFNQANSPSTTAWNQILRGYLMTQLPRESIKLYSRMVGSGVKEEEYTYSYVVTACVKAMALREGMQVHGRVLCSGFCGNVVVNTNLVNFYGVGGGEGLLREARRVFDEMSERNVVTWNCLLSGYVRWGDIGKACGVFDEMVEKNVVSWTIMIVGFVRNGKFKRSLSLFYDMWRGCVKFDRVTLVAVLSACAELGDLRLGRWVHSYYIRGNLDVENDEELVSLHNALVHMYASCGLVDESFIVFKAMPRRSTVSWTSMIMGFAKQGRGKEAIEVFRWMQGCGDNDVRPDGITLLSVLCACSHAGLVEEGRYFFNCIQTWGIQPMIEHYGCMVDILSRAGHLDEAHRLVTSMSMKPNDAVWGALLGGCKIHKNAELASLVAQKLVGELHHDQAAGYLVLLSNVYATAKKWQDVVDVRRIIVEDRVKKTPGQSWIQIDGIIQNFMAGEQKNIDAHLVYRILSDVSREGSTFDAQLGIEE</sequence>
<feature type="repeat" description="PPR" evidence="2">
    <location>
        <begin position="80"/>
        <end position="114"/>
    </location>
</feature>
<keyword evidence="1" id="KW-0677">Repeat</keyword>
<dbReference type="GO" id="GO:0003723">
    <property type="term" value="F:RNA binding"/>
    <property type="evidence" value="ECO:0007669"/>
    <property type="project" value="InterPro"/>
</dbReference>